<accession>A0A1V4BUB8</accession>
<proteinExistence type="predicted"/>
<evidence type="ECO:0000313" key="2">
    <source>
        <dbReference type="Proteomes" id="UP000189835"/>
    </source>
</evidence>
<comment type="caution">
    <text evidence="1">The sequence shown here is derived from an EMBL/GenBank/DDBJ whole genome shotgun (WGS) entry which is preliminary data.</text>
</comment>
<organism evidence="1 2">
    <name type="scientific">Microcystis aeruginosa KW</name>
    <dbReference type="NCBI Taxonomy" id="1960155"/>
    <lineage>
        <taxon>Bacteria</taxon>
        <taxon>Bacillati</taxon>
        <taxon>Cyanobacteriota</taxon>
        <taxon>Cyanophyceae</taxon>
        <taxon>Oscillatoriophycideae</taxon>
        <taxon>Chroococcales</taxon>
        <taxon>Microcystaceae</taxon>
        <taxon>Microcystis</taxon>
    </lineage>
</organism>
<sequence length="80" mass="8813">MEPVSLIVTALTAGAVAAAKDTAEKGVKDTYQGLKTLIKRKFTNDALAQATDRGTSKLKSLCSIKYRHRLQKKISHIYHI</sequence>
<dbReference type="EMBL" id="MVGR01000004">
    <property type="protein sequence ID" value="OPF18073.1"/>
    <property type="molecule type" value="Genomic_DNA"/>
</dbReference>
<protein>
    <submittedName>
        <fullName evidence="1">Uncharacterized protein</fullName>
    </submittedName>
</protein>
<evidence type="ECO:0000313" key="1">
    <source>
        <dbReference type="EMBL" id="OPF18073.1"/>
    </source>
</evidence>
<gene>
    <name evidence="1" type="ORF">B1L04_19845</name>
</gene>
<dbReference type="Proteomes" id="UP000189835">
    <property type="component" value="Unassembled WGS sequence"/>
</dbReference>
<dbReference type="AlphaFoldDB" id="A0A1V4BUB8"/>
<dbReference type="RefSeq" id="WP_079209041.1">
    <property type="nucleotide sequence ID" value="NZ_MVGR01000004.1"/>
</dbReference>
<reference evidence="1 2" key="1">
    <citation type="submission" date="2017-02" db="EMBL/GenBank/DDBJ databases">
        <title>Genome sequence of Microcystis aeruginosa KW.</title>
        <authorList>
            <person name="Oh H.-M."/>
            <person name="Ahn C.-Y."/>
            <person name="Jeong H."/>
            <person name="Srivastava A."/>
            <person name="Lee H.-G."/>
            <person name="Kang S.-R."/>
        </authorList>
    </citation>
    <scope>NUCLEOTIDE SEQUENCE [LARGE SCALE GENOMIC DNA]</scope>
    <source>
        <strain evidence="1 2">KW</strain>
    </source>
</reference>
<name>A0A1V4BUB8_MICAE</name>